<evidence type="ECO:0000256" key="1">
    <source>
        <dbReference type="SAM" id="Phobius"/>
    </source>
</evidence>
<organism evidence="2 3">
    <name type="scientific">Dietzia aurantiaca</name>
    <dbReference type="NCBI Taxonomy" id="983873"/>
    <lineage>
        <taxon>Bacteria</taxon>
        <taxon>Bacillati</taxon>
        <taxon>Actinomycetota</taxon>
        <taxon>Actinomycetes</taxon>
        <taxon>Mycobacteriales</taxon>
        <taxon>Dietziaceae</taxon>
        <taxon>Dietzia</taxon>
    </lineage>
</organism>
<feature type="transmembrane region" description="Helical" evidence="1">
    <location>
        <begin position="95"/>
        <end position="113"/>
    </location>
</feature>
<comment type="caution">
    <text evidence="2">The sequence shown here is derived from an EMBL/GenBank/DDBJ whole genome shotgun (WGS) entry which is preliminary data.</text>
</comment>
<keyword evidence="1" id="KW-1133">Transmembrane helix</keyword>
<dbReference type="GO" id="GO:0016787">
    <property type="term" value="F:hydrolase activity"/>
    <property type="evidence" value="ECO:0007669"/>
    <property type="project" value="UniProtKB-KW"/>
</dbReference>
<keyword evidence="1" id="KW-0472">Membrane</keyword>
<dbReference type="PANTHER" id="PTHR48098:SF1">
    <property type="entry name" value="DIACYLGLYCEROL ACYLTRANSFERASE_MYCOLYLTRANSFERASE AG85A"/>
    <property type="match status" value="1"/>
</dbReference>
<dbReference type="Proteomes" id="UP001595836">
    <property type="component" value="Unassembled WGS sequence"/>
</dbReference>
<feature type="transmembrane region" description="Helical" evidence="1">
    <location>
        <begin position="31"/>
        <end position="50"/>
    </location>
</feature>
<dbReference type="Gene3D" id="3.40.50.1820">
    <property type="entry name" value="alpha/beta hydrolase"/>
    <property type="match status" value="1"/>
</dbReference>
<keyword evidence="2" id="KW-0378">Hydrolase</keyword>
<gene>
    <name evidence="2" type="ORF">ACFO7U_13915</name>
</gene>
<evidence type="ECO:0000313" key="3">
    <source>
        <dbReference type="Proteomes" id="UP001595836"/>
    </source>
</evidence>
<dbReference type="InterPro" id="IPR050583">
    <property type="entry name" value="Mycobacterial_A85_antigen"/>
</dbReference>
<accession>A0ABV9PSL3</accession>
<dbReference type="PANTHER" id="PTHR48098">
    <property type="entry name" value="ENTEROCHELIN ESTERASE-RELATED"/>
    <property type="match status" value="1"/>
</dbReference>
<proteinExistence type="predicted"/>
<feature type="transmembrane region" description="Helical" evidence="1">
    <location>
        <begin position="6"/>
        <end position="24"/>
    </location>
</feature>
<keyword evidence="3" id="KW-1185">Reference proteome</keyword>
<evidence type="ECO:0000313" key="2">
    <source>
        <dbReference type="EMBL" id="MFC4755866.1"/>
    </source>
</evidence>
<dbReference type="InterPro" id="IPR029058">
    <property type="entry name" value="AB_hydrolase_fold"/>
</dbReference>
<dbReference type="RefSeq" id="WP_380059671.1">
    <property type="nucleotide sequence ID" value="NZ_BAABCD010000051.1"/>
</dbReference>
<name>A0ABV9PSL3_9ACTN</name>
<reference evidence="3" key="1">
    <citation type="journal article" date="2019" name="Int. J. Syst. Evol. Microbiol.">
        <title>The Global Catalogue of Microorganisms (GCM) 10K type strain sequencing project: providing services to taxonomists for standard genome sequencing and annotation.</title>
        <authorList>
            <consortium name="The Broad Institute Genomics Platform"/>
            <consortium name="The Broad Institute Genome Sequencing Center for Infectious Disease"/>
            <person name="Wu L."/>
            <person name="Ma J."/>
        </authorList>
    </citation>
    <scope>NUCLEOTIDE SEQUENCE [LARGE SCALE GENOMIC DNA]</scope>
    <source>
        <strain evidence="3">JCM 11882</strain>
    </source>
</reference>
<dbReference type="EMBL" id="JBHSHP010000054">
    <property type="protein sequence ID" value="MFC4755866.1"/>
    <property type="molecule type" value="Genomic_DNA"/>
</dbReference>
<dbReference type="SUPFAM" id="SSF53474">
    <property type="entry name" value="alpha/beta-Hydrolases"/>
    <property type="match status" value="1"/>
</dbReference>
<dbReference type="Pfam" id="PF00756">
    <property type="entry name" value="Esterase"/>
    <property type="match status" value="1"/>
</dbReference>
<protein>
    <submittedName>
        <fullName evidence="2">Alpha/beta hydrolase</fullName>
    </submittedName>
</protein>
<feature type="transmembrane region" description="Helical" evidence="1">
    <location>
        <begin position="65"/>
        <end position="83"/>
    </location>
</feature>
<keyword evidence="1" id="KW-0812">Transmembrane</keyword>
<dbReference type="InterPro" id="IPR000801">
    <property type="entry name" value="Esterase-like"/>
</dbReference>
<sequence>MAVWAALVVGAVVLGALGSTGCGARRWWSRVLPLSVLIAAVVTLVGALLVEKVLRPFPDAIPPGVYLWIGVGVLGVLLGVRGAAAELRARRPWRAVAAVVALLLVVVAAAGHVNRVYAEFSSVGTLLGLREYRTMSLEQVTGRTAATVGGDLGPGVTLESVWTPPSGMPGTGAVVETPIPGTASGFGARPAQVYLPPAYFTEPRPLLPVLVLMAGQPGGPEDWVRSGRLPVVADEFAADHAGLAPVIVVADPIGSSLANTLCVDSPEGNAHTYLARDVPGWVRATLQVDEDPGAWAIGGLSFGGTCALQLALTEPEVYPNFLAMSAQAEPTIGSREKTIETFFGGDAEAYRAGNPADLLASRPFPGLAGAFVVGSDDAEYGPGVRALHDATMRAGADVRYAELPGGHSYAVWSEGLRLELPWLARRMGLIA</sequence>